<keyword evidence="5" id="KW-1185">Reference proteome</keyword>
<dbReference type="Pfam" id="PF20613">
    <property type="entry name" value="HipA_2"/>
    <property type="match status" value="1"/>
</dbReference>
<dbReference type="EMBL" id="SEZN01000003">
    <property type="protein sequence ID" value="RYU66555.1"/>
    <property type="molecule type" value="Genomic_DNA"/>
</dbReference>
<dbReference type="AlphaFoldDB" id="A0A4Q5KYG4"/>
<dbReference type="Proteomes" id="UP000294166">
    <property type="component" value="Unassembled WGS sequence"/>
</dbReference>
<evidence type="ECO:0000313" key="5">
    <source>
        <dbReference type="Proteomes" id="UP000294166"/>
    </source>
</evidence>
<reference evidence="4 5" key="1">
    <citation type="submission" date="2019-02" db="EMBL/GenBank/DDBJ databases">
        <title>Genome sequences of Aliivibrio finisterrensis strains from farmed Atlantic salmon.</title>
        <authorList>
            <person name="Bowman J.P."/>
        </authorList>
    </citation>
    <scope>NUCLEOTIDE SEQUENCE [LARGE SCALE GENOMIC DNA]</scope>
    <source>
        <strain evidence="3 5">A21</strain>
        <strain evidence="2 4">A46</strain>
    </source>
</reference>
<dbReference type="RefSeq" id="WP_130046791.1">
    <property type="nucleotide sequence ID" value="NZ_SEZK01000001.1"/>
</dbReference>
<organism evidence="2 4">
    <name type="scientific">Aliivibrio finisterrensis</name>
    <dbReference type="NCBI Taxonomy" id="511998"/>
    <lineage>
        <taxon>Bacteria</taxon>
        <taxon>Pseudomonadati</taxon>
        <taxon>Pseudomonadota</taxon>
        <taxon>Gammaproteobacteria</taxon>
        <taxon>Vibrionales</taxon>
        <taxon>Vibrionaceae</taxon>
        <taxon>Aliivibrio</taxon>
    </lineage>
</organism>
<protein>
    <recommendedName>
        <fullName evidence="1">HipA-like kinase domain-containing protein</fullName>
    </recommendedName>
</protein>
<comment type="caution">
    <text evidence="2">The sequence shown here is derived from an EMBL/GenBank/DDBJ whole genome shotgun (WGS) entry which is preliminary data.</text>
</comment>
<name>A0A4Q5KYG4_9GAMM</name>
<evidence type="ECO:0000259" key="1">
    <source>
        <dbReference type="Pfam" id="PF20613"/>
    </source>
</evidence>
<sequence length="268" mass="30261">MDNKSNIVLGTLLPGAELLEDNSKNPVWKAPVKTTDLKTEFVFLKLLEPRRLFAEAICAIIGRQIGLPIPEPILVKIPAHLMIDLVGEESIDSSICIGFGSKDADYPSLNRVLNVEDNELIWDKLRAHTKSLEAAIFDEWIANSDRHWGNLLYDGGDEFIFIDHDLALPEQVKSNQPIDKNLLFNFISEEVDELSKVRIVKKVREELCGNYSKVDIQKCVEICYGPSLLGRDVIDSIVDFLIERISFLNDIIVNKLNPEQGELFQCAI</sequence>
<evidence type="ECO:0000313" key="4">
    <source>
        <dbReference type="Proteomes" id="UP000294063"/>
    </source>
</evidence>
<dbReference type="InterPro" id="IPR046748">
    <property type="entry name" value="HipA_2"/>
</dbReference>
<evidence type="ECO:0000313" key="2">
    <source>
        <dbReference type="EMBL" id="RYU54929.1"/>
    </source>
</evidence>
<feature type="domain" description="HipA-like kinase" evidence="1">
    <location>
        <begin position="48"/>
        <end position="180"/>
    </location>
</feature>
<proteinExistence type="predicted"/>
<gene>
    <name evidence="3" type="ORF">ERW53_02540</name>
    <name evidence="2" type="ORF">ERW57_01425</name>
</gene>
<evidence type="ECO:0000313" key="3">
    <source>
        <dbReference type="EMBL" id="RYU66555.1"/>
    </source>
</evidence>
<dbReference type="Proteomes" id="UP000294063">
    <property type="component" value="Unassembled WGS sequence"/>
</dbReference>
<accession>A0A4Q5KYG4</accession>
<dbReference type="EMBL" id="SEZK01000001">
    <property type="protein sequence ID" value="RYU54929.1"/>
    <property type="molecule type" value="Genomic_DNA"/>
</dbReference>